<feature type="compositionally biased region" description="Basic and acidic residues" evidence="1">
    <location>
        <begin position="610"/>
        <end position="627"/>
    </location>
</feature>
<feature type="compositionally biased region" description="Low complexity" evidence="1">
    <location>
        <begin position="397"/>
        <end position="412"/>
    </location>
</feature>
<dbReference type="OrthoDB" id="3798423at2759"/>
<dbReference type="HOGENOM" id="CLU_380340_0_0_1"/>
<feature type="region of interest" description="Disordered" evidence="1">
    <location>
        <begin position="685"/>
        <end position="780"/>
    </location>
</feature>
<gene>
    <name evidence="2" type="ORF">PTT_13415</name>
</gene>
<feature type="region of interest" description="Disordered" evidence="1">
    <location>
        <begin position="389"/>
        <end position="422"/>
    </location>
</feature>
<reference evidence="2 3" key="1">
    <citation type="journal article" date="2010" name="Genome Biol.">
        <title>A first genome assembly of the barley fungal pathogen Pyrenophora teres f. teres.</title>
        <authorList>
            <person name="Ellwood S.R."/>
            <person name="Liu Z."/>
            <person name="Syme R.A."/>
            <person name="Lai Z."/>
            <person name="Hane J.K."/>
            <person name="Keiper F."/>
            <person name="Moffat C.S."/>
            <person name="Oliver R.P."/>
            <person name="Friesen T.L."/>
        </authorList>
    </citation>
    <scope>NUCLEOTIDE SEQUENCE [LARGE SCALE GENOMIC DNA]</scope>
    <source>
        <strain evidence="2 3">0-1</strain>
    </source>
</reference>
<feature type="region of interest" description="Disordered" evidence="1">
    <location>
        <begin position="278"/>
        <end position="301"/>
    </location>
</feature>
<sequence>MVSKKGASKKPTKEQQEEDAKKKREGIGYPTWHAGGKLGKISLDILINRLHKRQRQHDAVAARLPALIREHIRLREAGNEQALTTFEQTRGSSATAYERRNVHNDLAADQSLLEDFLYYQIAEHRRSRLRVLRDGITGNDAKGKPRGNAKFPHDSPETFRRGMLNYYDQRRIGGPEHRSGLTNWVGNVVETPSTDPRRHLVRPNELHLWTPAYRRRPVGLGVTPEENETIVANEPTLDEEAIARRWEEIETRNIPDEGVTYNTHMERREAERERYHVEGNGGFTRPTTSTILVRDGPNGEETVDSFRKIQTREGIFISARESSYDWRTSYDSLGPVKSGFHSQFTLSEERETIDEPPEEGHSTLRDPIEFDQRYRLLEAKAPVETPAGTKIAGLLPKANNGKGKAGENNQGQKRGRAEDKKDIQYPYGVKDLQDIDGEPKRTKLRNEFLVGHHPLVATDWCEETDGRREWHVNLAYSPASSVDSPPHVPINRNDIDPNTIPPEFPDSNLDVIASSKRRCRHKPDRCRAWWMHAPDECWVVQSEQVPRTASPDPILRPFEHIAPPPDFGLPNSSRNIYQERIGDHYGIMGKGPAHWPRVGVRIPYEPMTYDDLKPDFENDGQGEHIDENAAGSSAPQEPADLSDGSDDNDNSNPKLPMIRVPEGENRNAFEVHSLAAPLIAMSPGRSYGPIDNDPSTSTDIDSDSSSNSNSNFNSNLNVDSNSDSDDDGDLFFESYQEGSVVPPPPDTETSDSSDTETSDSSTTEASGSITIEETPSPYYA</sequence>
<feature type="region of interest" description="Disordered" evidence="1">
    <location>
        <begin position="1"/>
        <end position="31"/>
    </location>
</feature>
<dbReference type="eggNOG" id="ENOG502RM9C">
    <property type="taxonomic scope" value="Eukaryota"/>
</dbReference>
<dbReference type="EMBL" id="GL535356">
    <property type="protein sequence ID" value="EFQ90097.1"/>
    <property type="molecule type" value="Genomic_DNA"/>
</dbReference>
<evidence type="ECO:0000313" key="3">
    <source>
        <dbReference type="Proteomes" id="UP000001067"/>
    </source>
</evidence>
<accession>E3RW18</accession>
<dbReference type="AlphaFoldDB" id="E3RW18"/>
<evidence type="ECO:0000313" key="2">
    <source>
        <dbReference type="EMBL" id="EFQ90097.1"/>
    </source>
</evidence>
<protein>
    <submittedName>
        <fullName evidence="2">Uncharacterized protein</fullName>
    </submittedName>
</protein>
<name>E3RW18_PYRTT</name>
<feature type="region of interest" description="Disordered" evidence="1">
    <location>
        <begin position="610"/>
        <end position="659"/>
    </location>
</feature>
<proteinExistence type="predicted"/>
<dbReference type="KEGG" id="pte:PTT_13415"/>
<feature type="compositionally biased region" description="Acidic residues" evidence="1">
    <location>
        <begin position="748"/>
        <end position="757"/>
    </location>
</feature>
<evidence type="ECO:0000256" key="1">
    <source>
        <dbReference type="SAM" id="MobiDB-lite"/>
    </source>
</evidence>
<feature type="compositionally biased region" description="Basic residues" evidence="1">
    <location>
        <begin position="1"/>
        <end position="10"/>
    </location>
</feature>
<organism evidence="3">
    <name type="scientific">Pyrenophora teres f. teres (strain 0-1)</name>
    <name type="common">Barley net blotch fungus</name>
    <name type="synonym">Drechslera teres f. teres</name>
    <dbReference type="NCBI Taxonomy" id="861557"/>
    <lineage>
        <taxon>Eukaryota</taxon>
        <taxon>Fungi</taxon>
        <taxon>Dikarya</taxon>
        <taxon>Ascomycota</taxon>
        <taxon>Pezizomycotina</taxon>
        <taxon>Dothideomycetes</taxon>
        <taxon>Pleosporomycetidae</taxon>
        <taxon>Pleosporales</taxon>
        <taxon>Pleosporineae</taxon>
        <taxon>Pleosporaceae</taxon>
        <taxon>Pyrenophora</taxon>
    </lineage>
</organism>
<feature type="compositionally biased region" description="Low complexity" evidence="1">
    <location>
        <begin position="691"/>
        <end position="721"/>
    </location>
</feature>
<feature type="compositionally biased region" description="Basic and acidic residues" evidence="1">
    <location>
        <begin position="11"/>
        <end position="26"/>
    </location>
</feature>
<keyword evidence="3" id="KW-1185">Reference proteome</keyword>
<dbReference type="Proteomes" id="UP000001067">
    <property type="component" value="Unassembled WGS sequence"/>
</dbReference>